<dbReference type="AlphaFoldDB" id="A0A816GWZ7"/>
<dbReference type="EMBL" id="CAJNOR010014498">
    <property type="protein sequence ID" value="CAF1678499.1"/>
    <property type="molecule type" value="Genomic_DNA"/>
</dbReference>
<comment type="caution">
    <text evidence="1">The sequence shown here is derived from an EMBL/GenBank/DDBJ whole genome shotgun (WGS) entry which is preliminary data.</text>
</comment>
<feature type="non-terminal residue" evidence="1">
    <location>
        <position position="1"/>
    </location>
</feature>
<gene>
    <name evidence="1" type="ORF">XAT740_LOCUS60079</name>
</gene>
<keyword evidence="2" id="KW-1185">Reference proteome</keyword>
<reference evidence="1" key="1">
    <citation type="submission" date="2021-02" db="EMBL/GenBank/DDBJ databases">
        <authorList>
            <person name="Nowell W R."/>
        </authorList>
    </citation>
    <scope>NUCLEOTIDE SEQUENCE</scope>
</reference>
<dbReference type="PANTHER" id="PTHR37162:SF1">
    <property type="entry name" value="BED-TYPE DOMAIN-CONTAINING PROTEIN"/>
    <property type="match status" value="1"/>
</dbReference>
<accession>A0A816GWZ7</accession>
<organism evidence="1 2">
    <name type="scientific">Adineta ricciae</name>
    <name type="common">Rotifer</name>
    <dbReference type="NCBI Taxonomy" id="249248"/>
    <lineage>
        <taxon>Eukaryota</taxon>
        <taxon>Metazoa</taxon>
        <taxon>Spiralia</taxon>
        <taxon>Gnathifera</taxon>
        <taxon>Rotifera</taxon>
        <taxon>Eurotatoria</taxon>
        <taxon>Bdelloidea</taxon>
        <taxon>Adinetida</taxon>
        <taxon>Adinetidae</taxon>
        <taxon>Adineta</taxon>
    </lineage>
</organism>
<dbReference type="PANTHER" id="PTHR37162">
    <property type="entry name" value="HAT FAMILY DIMERISATION DOMAINCONTAINING PROTEIN-RELATED"/>
    <property type="match status" value="1"/>
</dbReference>
<name>A0A816GWZ7_ADIRI</name>
<dbReference type="Proteomes" id="UP000663828">
    <property type="component" value="Unassembled WGS sequence"/>
</dbReference>
<protein>
    <submittedName>
        <fullName evidence="1">Uncharacterized protein</fullName>
    </submittedName>
</protein>
<sequence length="340" mass="40281">LHNAVKNSHDDLPIDIETILCKVYSYFSRSAKLVENLKEYFDFVQYDFHVLLKHITTRWLSLLRSIERLLDQYEPVKLFFLNEGTSTKVQQLLNSFFSNDESQCTLYFLQNVLFEIQKAELQLQRSYTTAVDLYSIVTKLIDKLQQKLCDKYYGHNTQLLLDRLKETNEIKTEELIKSFDAFVQSVIDYIKSYFDDHSELYKKLSFFNVQSFQFLTWRNVQDVVNLIHVNDLDRDQLYSEFNDIKCLYNDLNKKSIKLNDQIKSYILNQRMNSFTSKINDYIVVCDEDDAENNEETISSPNNREENLIRSDHLWAYLLNINPSGTPNLKKVICYIFSIPC</sequence>
<dbReference type="InterPro" id="IPR012337">
    <property type="entry name" value="RNaseH-like_sf"/>
</dbReference>
<evidence type="ECO:0000313" key="2">
    <source>
        <dbReference type="Proteomes" id="UP000663828"/>
    </source>
</evidence>
<dbReference type="SUPFAM" id="SSF53098">
    <property type="entry name" value="Ribonuclease H-like"/>
    <property type="match status" value="1"/>
</dbReference>
<evidence type="ECO:0000313" key="1">
    <source>
        <dbReference type="EMBL" id="CAF1678499.1"/>
    </source>
</evidence>
<proteinExistence type="predicted"/>